<name>A0ACB4UQH3_9ACTN</name>
<keyword evidence="2" id="KW-1185">Reference proteome</keyword>
<dbReference type="Proteomes" id="UP000053711">
    <property type="component" value="Unassembled WGS sequence"/>
</dbReference>
<evidence type="ECO:0000313" key="1">
    <source>
        <dbReference type="EMBL" id="ERF67527.1"/>
    </source>
</evidence>
<accession>A0ACB4UQH3</accession>
<evidence type="ECO:0000313" key="2">
    <source>
        <dbReference type="Proteomes" id="UP000053711"/>
    </source>
</evidence>
<gene>
    <name evidence="1" type="ORF">H640_02490</name>
</gene>
<dbReference type="EMBL" id="AOST01000025">
    <property type="protein sequence ID" value="ERF67527.1"/>
    <property type="molecule type" value="Genomic_DNA"/>
</dbReference>
<proteinExistence type="predicted"/>
<comment type="caution">
    <text evidence="1">The sequence shown here is derived from an EMBL/GenBank/DDBJ whole genome shotgun (WGS) entry which is preliminary data.</text>
</comment>
<organism evidence="1 2">
    <name type="scientific">Cutibacterium granulosum TM11</name>
    <dbReference type="NCBI Taxonomy" id="1292373"/>
    <lineage>
        <taxon>Bacteria</taxon>
        <taxon>Bacillati</taxon>
        <taxon>Actinomycetota</taxon>
        <taxon>Actinomycetes</taxon>
        <taxon>Propionibacteriales</taxon>
        <taxon>Propionibacteriaceae</taxon>
        <taxon>Cutibacterium</taxon>
    </lineage>
</organism>
<protein>
    <submittedName>
        <fullName evidence="1">Fimbrial associated sortase</fullName>
    </submittedName>
</protein>
<reference evidence="1 2" key="1">
    <citation type="journal article" date="2013" name="BMC Genomics">
        <title>Comparative genomics reveals distinct host-interacting traits of three major human-associated propionibacteria.</title>
        <authorList>
            <person name="Mak T.N."/>
            <person name="Schmid M."/>
            <person name="Brzuszkiewicz E."/>
            <person name="Zeng G."/>
            <person name="Meyer R."/>
            <person name="Sfanos K.S."/>
            <person name="Brinkmann V."/>
            <person name="Meyer T.F."/>
            <person name="Bruggemann H."/>
        </authorList>
    </citation>
    <scope>NUCLEOTIDE SEQUENCE [LARGE SCALE GENOMIC DNA]</scope>
    <source>
        <strain evidence="1 2">TM11</strain>
    </source>
</reference>
<sequence length="715" mass="77617">MARGKRRWRSIVYLLLGMAVLLAPVVLTQIKNNEQARIAENYSQHVAQLGSSTRAEQLRRARQYNRQLQNGTIRDPWGEPPDTGSAHYRDYMSQLNLDQAMARVRVPSVGIDLPVYHGTSQRVLATGVGHLYGTALPVGGVGTHSVLTGHTGLATLTMFDNLTHVQVGDIFYVDVMGETLAYRVDRVRVVEPTDLDAIRPVKGRDYATLVTCTPYGINSHRLLVRGVRTTPPPPEPPQRYHSPWQPWMIAVLIVVLLVLVYLICWLVSRRRHDKDEDNDGPAPRRGADTTHDARAAHQRLGRHSRPRRSEEGMTMDSRRHEAQPPLARRLVAALVAVLLTVAGTGTPMTASAASGAGSNTLVLVKRAGEGEAPGESLEGIVLQVNQVLDVNLASADELRQLVNEQPAVLTPASRHRMGPDHRAVTDSDGRARVDGLPNGVYLVRERPSRVGNVAYSVATPFLVALPNPQYHPDQKRSHTVEVALKDQPISVQIAATPSTVAPCDQVHLRLTGTAPEPDVHDKLYRYVMVTTMDPALTDRQVRRVWIDTGASTVALTRGRDWTSRVDARSHAVVIDLTESGLARLARTRSDNPRVRVEAEVVATASCQSVEGRRLTMSVGLFPDGWQPPTDLGRITDTAASTAQTSVLVAAHATPSSSVAPPTPDRPGTNSPGLVGPGLPSTGALGAAGGIGTVIVAVIAVLVVVRRRQRDKEESQ</sequence>